<dbReference type="Gene3D" id="3.40.50.360">
    <property type="match status" value="1"/>
</dbReference>
<dbReference type="GO" id="GO:0003955">
    <property type="term" value="F:NAD(P)H dehydrogenase (quinone) activity"/>
    <property type="evidence" value="ECO:0007669"/>
    <property type="project" value="TreeGrafter"/>
</dbReference>
<dbReference type="EMBL" id="PZAO01000048">
    <property type="protein sequence ID" value="PTG67468.1"/>
    <property type="molecule type" value="Genomic_DNA"/>
</dbReference>
<dbReference type="SUPFAM" id="SSF52218">
    <property type="entry name" value="Flavoproteins"/>
    <property type="match status" value="1"/>
</dbReference>
<sequence>MISIIYGGNQSGVCFELYQAILKKLDKNDLHIFNLQQMDLPLILENGYYSEPTKQQKHIINTLNESEILIFIYPLYWFNFPPIMKSFIDQAFWPENAFSFKRKQYFKKGLWKDKKAIILYTQGGPEILHKLKKRMGYHVLKYPLNLAGIYKISTYHLDNINRSKNTNENNNKKINQITRKVIKKLGL</sequence>
<dbReference type="EMBL" id="PZBZ01000082">
    <property type="protein sequence ID" value="PTG11509.1"/>
    <property type="molecule type" value="Genomic_DNA"/>
</dbReference>
<proteinExistence type="inferred from homology"/>
<dbReference type="AlphaFoldDB" id="A0AAE5SXE7"/>
<dbReference type="InterPro" id="IPR051545">
    <property type="entry name" value="NAD(P)H_dehydrogenase_qn"/>
</dbReference>
<evidence type="ECO:0000313" key="6">
    <source>
        <dbReference type="Proteomes" id="UP000242008"/>
    </source>
</evidence>
<name>A0AAE5SXE7_STACR</name>
<dbReference type="InterPro" id="IPR029039">
    <property type="entry name" value="Flavoprotein-like_sf"/>
</dbReference>
<reference evidence="6 7" key="1">
    <citation type="journal article" date="2016" name="Front. Microbiol.">
        <title>Comprehensive Phylogenetic Analysis of Bovine Non-aureus Staphylococci Species Based on Whole-Genome Sequencing.</title>
        <authorList>
            <person name="Naushad S."/>
            <person name="Barkema H.W."/>
            <person name="Luby C."/>
            <person name="Condas L.A."/>
            <person name="Nobrega D.B."/>
            <person name="Carson D.A."/>
            <person name="De Buck J."/>
        </authorList>
    </citation>
    <scope>NUCLEOTIDE SEQUENCE [LARGE SCALE GENOMIC DNA]</scope>
    <source>
        <strain evidence="5 6">SNUC 1363</strain>
        <strain evidence="4 7">SNUC 505</strain>
    </source>
</reference>
<keyword evidence="2" id="KW-0560">Oxidoreductase</keyword>
<dbReference type="PANTHER" id="PTHR10204">
    <property type="entry name" value="NAD P H OXIDOREDUCTASE-RELATED"/>
    <property type="match status" value="1"/>
</dbReference>
<dbReference type="InterPro" id="IPR003680">
    <property type="entry name" value="Flavodoxin_fold"/>
</dbReference>
<gene>
    <name evidence="4" type="ORF">BU653_10770</name>
    <name evidence="5" type="ORF">BU676_11800</name>
</gene>
<evidence type="ECO:0000313" key="7">
    <source>
        <dbReference type="Proteomes" id="UP000242704"/>
    </source>
</evidence>
<comment type="caution">
    <text evidence="4">The sequence shown here is derived from an EMBL/GenBank/DDBJ whole genome shotgun (WGS) entry which is preliminary data.</text>
</comment>
<evidence type="ECO:0000259" key="3">
    <source>
        <dbReference type="Pfam" id="PF02525"/>
    </source>
</evidence>
<dbReference type="Pfam" id="PF02525">
    <property type="entry name" value="Flavodoxin_2"/>
    <property type="match status" value="1"/>
</dbReference>
<evidence type="ECO:0000256" key="2">
    <source>
        <dbReference type="ARBA" id="ARBA00023002"/>
    </source>
</evidence>
<keyword evidence="6" id="KW-1185">Reference proteome</keyword>
<dbReference type="RefSeq" id="WP_107360838.1">
    <property type="nucleotide sequence ID" value="NZ_CP133244.1"/>
</dbReference>
<dbReference type="GO" id="GO:0005829">
    <property type="term" value="C:cytosol"/>
    <property type="evidence" value="ECO:0007669"/>
    <property type="project" value="TreeGrafter"/>
</dbReference>
<evidence type="ECO:0000256" key="1">
    <source>
        <dbReference type="ARBA" id="ARBA00006252"/>
    </source>
</evidence>
<comment type="similarity">
    <text evidence="1">Belongs to the NAD(P)H dehydrogenase (quinone) family.</text>
</comment>
<organism evidence="4 7">
    <name type="scientific">Staphylococcus chromogenes</name>
    <name type="common">Staphylococcus hyicus subsp. chromogenes</name>
    <dbReference type="NCBI Taxonomy" id="46126"/>
    <lineage>
        <taxon>Bacteria</taxon>
        <taxon>Bacillati</taxon>
        <taxon>Bacillota</taxon>
        <taxon>Bacilli</taxon>
        <taxon>Bacillales</taxon>
        <taxon>Staphylococcaceae</taxon>
        <taxon>Staphylococcus</taxon>
    </lineage>
</organism>
<dbReference type="Proteomes" id="UP000242704">
    <property type="component" value="Unassembled WGS sequence"/>
</dbReference>
<dbReference type="Proteomes" id="UP000242008">
    <property type="component" value="Unassembled WGS sequence"/>
</dbReference>
<reference evidence="4" key="2">
    <citation type="submission" date="2018-03" db="EMBL/GenBank/DDBJ databases">
        <authorList>
            <person name="Naushad S."/>
        </authorList>
    </citation>
    <scope>NUCLEOTIDE SEQUENCE</scope>
    <source>
        <strain evidence="5">SNUC 1363</strain>
        <strain evidence="4">SNUC 505</strain>
    </source>
</reference>
<evidence type="ECO:0000313" key="5">
    <source>
        <dbReference type="EMBL" id="PTG67468.1"/>
    </source>
</evidence>
<accession>A0AAE5SXE7</accession>
<dbReference type="PANTHER" id="PTHR10204:SF34">
    <property type="entry name" value="NAD(P)H DEHYDROGENASE [QUINONE] 1 ISOFORM 1"/>
    <property type="match status" value="1"/>
</dbReference>
<protein>
    <submittedName>
        <fullName evidence="4">Flavodoxin</fullName>
    </submittedName>
</protein>
<feature type="domain" description="Flavodoxin-like fold" evidence="3">
    <location>
        <begin position="4"/>
        <end position="179"/>
    </location>
</feature>
<evidence type="ECO:0000313" key="4">
    <source>
        <dbReference type="EMBL" id="PTG11509.1"/>
    </source>
</evidence>